<reference evidence="2" key="1">
    <citation type="submission" date="2018-10" db="EMBL/GenBank/DDBJ databases">
        <title>Population genomic analysis revealed the cold adaptation of white poplar.</title>
        <authorList>
            <person name="Liu Y.-J."/>
        </authorList>
    </citation>
    <scope>NUCLEOTIDE SEQUENCE [LARGE SCALE GENOMIC DNA]</scope>
    <source>
        <strain evidence="2">PAL-ZL1</strain>
    </source>
</reference>
<evidence type="ECO:0000313" key="2">
    <source>
        <dbReference type="EMBL" id="TKS04662.1"/>
    </source>
</evidence>
<name>A0A4U5Q4S3_POPAL</name>
<protein>
    <submittedName>
        <fullName evidence="2">Uncharacterized protein</fullName>
    </submittedName>
</protein>
<organism evidence="2">
    <name type="scientific">Populus alba</name>
    <name type="common">White poplar</name>
    <dbReference type="NCBI Taxonomy" id="43335"/>
    <lineage>
        <taxon>Eukaryota</taxon>
        <taxon>Viridiplantae</taxon>
        <taxon>Streptophyta</taxon>
        <taxon>Embryophyta</taxon>
        <taxon>Tracheophyta</taxon>
        <taxon>Spermatophyta</taxon>
        <taxon>Magnoliopsida</taxon>
        <taxon>eudicotyledons</taxon>
        <taxon>Gunneridae</taxon>
        <taxon>Pentapetalae</taxon>
        <taxon>rosids</taxon>
        <taxon>fabids</taxon>
        <taxon>Malpighiales</taxon>
        <taxon>Salicaceae</taxon>
        <taxon>Saliceae</taxon>
        <taxon>Populus</taxon>
    </lineage>
</organism>
<gene>
    <name evidence="2" type="ORF">D5086_0000141310</name>
</gene>
<sequence length="138" mass="14158">MSGGRVVGVATVADGVDGADGSVGAASPLLLVGGQGRKGAAVWGCSRSGEEAERRWLASVEAGAAETEGEEETAEGKASGGEVGRQWLPLNRRERDRFGSCCGHDDGRSVVGKWRREIGRLCLRGRPDMGSCGEAGAG</sequence>
<accession>A0A4U5Q4S3</accession>
<dbReference type="EMBL" id="RCHU01000458">
    <property type="protein sequence ID" value="TKS04662.1"/>
    <property type="molecule type" value="Genomic_DNA"/>
</dbReference>
<dbReference type="AlphaFoldDB" id="A0A4U5Q4S3"/>
<comment type="caution">
    <text evidence="2">The sequence shown here is derived from an EMBL/GenBank/DDBJ whole genome shotgun (WGS) entry which is preliminary data.</text>
</comment>
<evidence type="ECO:0000256" key="1">
    <source>
        <dbReference type="SAM" id="MobiDB-lite"/>
    </source>
</evidence>
<feature type="region of interest" description="Disordered" evidence="1">
    <location>
        <begin position="60"/>
        <end position="86"/>
    </location>
</feature>
<proteinExistence type="predicted"/>